<feature type="transmembrane region" description="Helical" evidence="8">
    <location>
        <begin position="277"/>
        <end position="297"/>
    </location>
</feature>
<dbReference type="GO" id="GO:0006906">
    <property type="term" value="P:vesicle fusion"/>
    <property type="evidence" value="ECO:0007669"/>
    <property type="project" value="TreeGrafter"/>
</dbReference>
<dbReference type="SMART" id="SM00397">
    <property type="entry name" value="t_SNARE"/>
    <property type="match status" value="2"/>
</dbReference>
<dbReference type="InterPro" id="IPR006012">
    <property type="entry name" value="Syntaxin/epimorphin_CS"/>
</dbReference>
<dbReference type="CDD" id="cd15849">
    <property type="entry name" value="SNARE_Sso1"/>
    <property type="match status" value="1"/>
</dbReference>
<dbReference type="Proteomes" id="UP001149813">
    <property type="component" value="Unassembled WGS sequence"/>
</dbReference>
<feature type="coiled-coil region" evidence="6">
    <location>
        <begin position="428"/>
        <end position="466"/>
    </location>
</feature>
<evidence type="ECO:0000256" key="4">
    <source>
        <dbReference type="ARBA" id="ARBA00022989"/>
    </source>
</evidence>
<evidence type="ECO:0000259" key="9">
    <source>
        <dbReference type="PROSITE" id="PS50192"/>
    </source>
</evidence>
<keyword evidence="11" id="KW-1185">Reference proteome</keyword>
<name>A0A9W7XZB3_9FUNG</name>
<dbReference type="PROSITE" id="PS50192">
    <property type="entry name" value="T_SNARE"/>
    <property type="match status" value="2"/>
</dbReference>
<gene>
    <name evidence="10" type="ORF">LPJ53_003814</name>
</gene>
<dbReference type="Pfam" id="PF05739">
    <property type="entry name" value="SNARE"/>
    <property type="match status" value="2"/>
</dbReference>
<evidence type="ECO:0000256" key="5">
    <source>
        <dbReference type="ARBA" id="ARBA00023136"/>
    </source>
</evidence>
<feature type="region of interest" description="Disordered" evidence="7">
    <location>
        <begin position="326"/>
        <end position="385"/>
    </location>
</feature>
<dbReference type="InterPro" id="IPR010989">
    <property type="entry name" value="SNARE"/>
</dbReference>
<dbReference type="GO" id="GO:0000149">
    <property type="term" value="F:SNARE binding"/>
    <property type="evidence" value="ECO:0007669"/>
    <property type="project" value="TreeGrafter"/>
</dbReference>
<feature type="transmembrane region" description="Helical" evidence="8">
    <location>
        <begin position="630"/>
        <end position="649"/>
    </location>
</feature>
<dbReference type="GO" id="GO:0012505">
    <property type="term" value="C:endomembrane system"/>
    <property type="evidence" value="ECO:0007669"/>
    <property type="project" value="TreeGrafter"/>
</dbReference>
<evidence type="ECO:0000256" key="1">
    <source>
        <dbReference type="ARBA" id="ARBA00004211"/>
    </source>
</evidence>
<reference evidence="10" key="1">
    <citation type="submission" date="2022-07" db="EMBL/GenBank/DDBJ databases">
        <title>Phylogenomic reconstructions and comparative analyses of Kickxellomycotina fungi.</title>
        <authorList>
            <person name="Reynolds N.K."/>
            <person name="Stajich J.E."/>
            <person name="Barry K."/>
            <person name="Grigoriev I.V."/>
            <person name="Crous P."/>
            <person name="Smith M.E."/>
        </authorList>
    </citation>
    <scope>NUCLEOTIDE SEQUENCE</scope>
    <source>
        <strain evidence="10">NBRC 32514</strain>
    </source>
</reference>
<keyword evidence="4 8" id="KW-1133">Transmembrane helix</keyword>
<protein>
    <recommendedName>
        <fullName evidence="9">t-SNARE coiled-coil homology domain-containing protein</fullName>
    </recommendedName>
</protein>
<organism evidence="10 11">
    <name type="scientific">Coemansia erecta</name>
    <dbReference type="NCBI Taxonomy" id="147472"/>
    <lineage>
        <taxon>Eukaryota</taxon>
        <taxon>Fungi</taxon>
        <taxon>Fungi incertae sedis</taxon>
        <taxon>Zoopagomycota</taxon>
        <taxon>Kickxellomycotina</taxon>
        <taxon>Kickxellomycetes</taxon>
        <taxon>Kickxellales</taxon>
        <taxon>Kickxellaceae</taxon>
        <taxon>Coemansia</taxon>
    </lineage>
</organism>
<evidence type="ECO:0000313" key="11">
    <source>
        <dbReference type="Proteomes" id="UP001149813"/>
    </source>
</evidence>
<dbReference type="PROSITE" id="PS00914">
    <property type="entry name" value="SYNTAXIN"/>
    <property type="match status" value="1"/>
</dbReference>
<dbReference type="GO" id="GO:0005886">
    <property type="term" value="C:plasma membrane"/>
    <property type="evidence" value="ECO:0007669"/>
    <property type="project" value="TreeGrafter"/>
</dbReference>
<proteinExistence type="inferred from homology"/>
<dbReference type="AlphaFoldDB" id="A0A9W7XZB3"/>
<dbReference type="OrthoDB" id="10255013at2759"/>
<keyword evidence="3 8" id="KW-0812">Transmembrane</keyword>
<feature type="domain" description="T-SNARE coiled-coil homology" evidence="9">
    <location>
        <begin position="204"/>
        <end position="266"/>
    </location>
</feature>
<dbReference type="GO" id="GO:0048278">
    <property type="term" value="P:vesicle docking"/>
    <property type="evidence" value="ECO:0007669"/>
    <property type="project" value="TreeGrafter"/>
</dbReference>
<keyword evidence="5 8" id="KW-0472">Membrane</keyword>
<comment type="subcellular location">
    <subcellularLocation>
        <location evidence="1">Membrane</location>
        <topology evidence="1">Single-pass type IV membrane protein</topology>
    </subcellularLocation>
</comment>
<dbReference type="GO" id="GO:0006887">
    <property type="term" value="P:exocytosis"/>
    <property type="evidence" value="ECO:0007669"/>
    <property type="project" value="TreeGrafter"/>
</dbReference>
<dbReference type="Gene3D" id="1.20.5.110">
    <property type="match status" value="1"/>
</dbReference>
<dbReference type="EMBL" id="JANBOJ010000155">
    <property type="protein sequence ID" value="KAJ1721687.1"/>
    <property type="molecule type" value="Genomic_DNA"/>
</dbReference>
<evidence type="ECO:0000256" key="3">
    <source>
        <dbReference type="ARBA" id="ARBA00022692"/>
    </source>
</evidence>
<dbReference type="GO" id="GO:0031201">
    <property type="term" value="C:SNARE complex"/>
    <property type="evidence" value="ECO:0007669"/>
    <property type="project" value="TreeGrafter"/>
</dbReference>
<evidence type="ECO:0000256" key="7">
    <source>
        <dbReference type="SAM" id="MobiDB-lite"/>
    </source>
</evidence>
<evidence type="ECO:0000256" key="8">
    <source>
        <dbReference type="SAM" id="Phobius"/>
    </source>
</evidence>
<dbReference type="InterPro" id="IPR006011">
    <property type="entry name" value="Syntaxin_N"/>
</dbReference>
<dbReference type="Gene3D" id="1.20.58.70">
    <property type="match status" value="2"/>
</dbReference>
<evidence type="ECO:0000256" key="2">
    <source>
        <dbReference type="ARBA" id="ARBA00009063"/>
    </source>
</evidence>
<sequence length="653" mass="74981">MGRDRFNELQGYSDDREDTAIEMGHIGLGNDNGAQANYADGQFFYMLDNATKQMANVDANIEQIASFHEQALNSTSESKYRQIASQRDQLVEETNGMIAGIKQNLDVLERTVDDPNIPKPQRVAQASRQQNLARKFSEQLQRYRQMEYRYSQRNRERFERQYRIARPEATDDEITDAINGGQAGQVFAQAVMHSNRVGNARRVLQDVEERQVDIRNIEKTINELAEMFVEVNDMVNRQQEMIDNIESAVEETHGNVERGNEETKKAIVYRLKARKKIWIMILLAIILIVVIVIIIYFTDDGWDNNRQWPQDTGSHHVDIPMSQLNNARHHGRSDRSAGDSGRGGGGSHNYHGGHRADYRQERSRAPNPGHDRDYEQNYNSGVDDSADDEFFNLVDGITSQMADVDIIIKDIGSMHNNMLSLVGGGTQYSEESARIERAERKAKKMVVEIKRSLKQLDEVIQRSQRDPSVSGSQTVARTSRKEALTRRFADQISRYRQMEHESSKRQRARLERQYKIVRPDATDEEARQAAESDHAAQIFSQAVVGSSRSQEAKRVLQDVQLRQEQIQNIEKSIIQLAEMFTEVSAMVNQQQQHIDDIEAAVEQTHTHIEEGYKETQKAVIQVKKSRKKKWWLLLLVLILLVAIGLVLYFKLRK</sequence>
<feature type="compositionally biased region" description="Basic and acidic residues" evidence="7">
    <location>
        <begin position="354"/>
        <end position="375"/>
    </location>
</feature>
<dbReference type="GO" id="GO:0005484">
    <property type="term" value="F:SNAP receptor activity"/>
    <property type="evidence" value="ECO:0007669"/>
    <property type="project" value="InterPro"/>
</dbReference>
<evidence type="ECO:0000256" key="6">
    <source>
        <dbReference type="SAM" id="Coils"/>
    </source>
</evidence>
<dbReference type="Pfam" id="PF00804">
    <property type="entry name" value="Syntaxin"/>
    <property type="match status" value="2"/>
</dbReference>
<dbReference type="PANTHER" id="PTHR19957:SF307">
    <property type="entry name" value="PROTEIN SSO1-RELATED"/>
    <property type="match status" value="1"/>
</dbReference>
<comment type="caution">
    <text evidence="10">The sequence shown here is derived from an EMBL/GenBank/DDBJ whole genome shotgun (WGS) entry which is preliminary data.</text>
</comment>
<dbReference type="SUPFAM" id="SSF47661">
    <property type="entry name" value="t-snare proteins"/>
    <property type="match status" value="2"/>
</dbReference>
<feature type="domain" description="T-SNARE coiled-coil homology" evidence="9">
    <location>
        <begin position="556"/>
        <end position="618"/>
    </location>
</feature>
<evidence type="ECO:0000313" key="10">
    <source>
        <dbReference type="EMBL" id="KAJ1721687.1"/>
    </source>
</evidence>
<dbReference type="InterPro" id="IPR000727">
    <property type="entry name" value="T_SNARE_dom"/>
</dbReference>
<comment type="similarity">
    <text evidence="2">Belongs to the syntaxin family.</text>
</comment>
<dbReference type="InterPro" id="IPR045242">
    <property type="entry name" value="Syntaxin"/>
</dbReference>
<keyword evidence="6" id="KW-0175">Coiled coil</keyword>
<dbReference type="PANTHER" id="PTHR19957">
    <property type="entry name" value="SYNTAXIN"/>
    <property type="match status" value="1"/>
</dbReference>
<dbReference type="GO" id="GO:0006886">
    <property type="term" value="P:intracellular protein transport"/>
    <property type="evidence" value="ECO:0007669"/>
    <property type="project" value="InterPro"/>
</dbReference>
<accession>A0A9W7XZB3</accession>